<comment type="caution">
    <text evidence="7">The sequence shown here is derived from an EMBL/GenBank/DDBJ whole genome shotgun (WGS) entry which is preliminary data.</text>
</comment>
<protein>
    <recommendedName>
        <fullName evidence="4">Small ribosomal subunit protein uS8</fullName>
    </recommendedName>
    <alternativeName>
        <fullName evidence="5">30S ribosomal protein S8</fullName>
    </alternativeName>
</protein>
<organism evidence="7 8">
    <name type="scientific">Candidatus Taylorbacteria bacterium RIFCSPHIGHO2_02_49_25</name>
    <dbReference type="NCBI Taxonomy" id="1802305"/>
    <lineage>
        <taxon>Bacteria</taxon>
        <taxon>Candidatus Tayloriibacteriota</taxon>
    </lineage>
</organism>
<evidence type="ECO:0000256" key="2">
    <source>
        <dbReference type="ARBA" id="ARBA00022980"/>
    </source>
</evidence>
<dbReference type="GO" id="GO:0003735">
    <property type="term" value="F:structural constituent of ribosome"/>
    <property type="evidence" value="ECO:0007669"/>
    <property type="project" value="InterPro"/>
</dbReference>
<dbReference type="InterPro" id="IPR000630">
    <property type="entry name" value="Ribosomal_uS8"/>
</dbReference>
<keyword evidence="3 6" id="KW-0687">Ribonucleoprotein</keyword>
<name>A0A1G2MBW4_9BACT</name>
<accession>A0A1G2MBW4</accession>
<evidence type="ECO:0000313" key="7">
    <source>
        <dbReference type="EMBL" id="OHA21425.1"/>
    </source>
</evidence>
<dbReference type="GO" id="GO:0005737">
    <property type="term" value="C:cytoplasm"/>
    <property type="evidence" value="ECO:0007669"/>
    <property type="project" value="UniProtKB-ARBA"/>
</dbReference>
<dbReference type="AlphaFoldDB" id="A0A1G2MBW4"/>
<evidence type="ECO:0000256" key="1">
    <source>
        <dbReference type="ARBA" id="ARBA00006471"/>
    </source>
</evidence>
<comment type="similarity">
    <text evidence="1 6">Belongs to the universal ribosomal protein uS8 family.</text>
</comment>
<dbReference type="Pfam" id="PF00410">
    <property type="entry name" value="Ribosomal_S8"/>
    <property type="match status" value="1"/>
</dbReference>
<dbReference type="PANTHER" id="PTHR11758">
    <property type="entry name" value="40S RIBOSOMAL PROTEIN S15A"/>
    <property type="match status" value="1"/>
</dbReference>
<gene>
    <name evidence="7" type="ORF">A2W52_02615</name>
</gene>
<evidence type="ECO:0000256" key="6">
    <source>
        <dbReference type="RuleBase" id="RU003660"/>
    </source>
</evidence>
<evidence type="ECO:0000313" key="8">
    <source>
        <dbReference type="Proteomes" id="UP000176493"/>
    </source>
</evidence>
<dbReference type="GO" id="GO:0006412">
    <property type="term" value="P:translation"/>
    <property type="evidence" value="ECO:0007669"/>
    <property type="project" value="InterPro"/>
</dbReference>
<dbReference type="GO" id="GO:1990904">
    <property type="term" value="C:ribonucleoprotein complex"/>
    <property type="evidence" value="ECO:0007669"/>
    <property type="project" value="UniProtKB-KW"/>
</dbReference>
<dbReference type="Gene3D" id="3.30.1370.30">
    <property type="match status" value="1"/>
</dbReference>
<evidence type="ECO:0000256" key="3">
    <source>
        <dbReference type="ARBA" id="ARBA00023274"/>
    </source>
</evidence>
<dbReference type="PROSITE" id="PS00053">
    <property type="entry name" value="RIBOSOMAL_S8"/>
    <property type="match status" value="1"/>
</dbReference>
<dbReference type="FunFam" id="3.30.1490.10:FF:000001">
    <property type="entry name" value="30S ribosomal protein S8"/>
    <property type="match status" value="1"/>
</dbReference>
<dbReference type="EMBL" id="MHRJ01000045">
    <property type="protein sequence ID" value="OHA21425.1"/>
    <property type="molecule type" value="Genomic_DNA"/>
</dbReference>
<proteinExistence type="inferred from homology"/>
<dbReference type="Gene3D" id="3.30.1490.10">
    <property type="match status" value="1"/>
</dbReference>
<dbReference type="InterPro" id="IPR035987">
    <property type="entry name" value="Ribosomal_uS8_sf"/>
</dbReference>
<evidence type="ECO:0000256" key="4">
    <source>
        <dbReference type="ARBA" id="ARBA00035258"/>
    </source>
</evidence>
<dbReference type="GO" id="GO:0005840">
    <property type="term" value="C:ribosome"/>
    <property type="evidence" value="ECO:0007669"/>
    <property type="project" value="UniProtKB-KW"/>
</dbReference>
<dbReference type="SUPFAM" id="SSF56047">
    <property type="entry name" value="Ribosomal protein S8"/>
    <property type="match status" value="1"/>
</dbReference>
<keyword evidence="2 6" id="KW-0689">Ribosomal protein</keyword>
<sequence>MDPISDFLNTFKMASRAKKDSFIFPASKLILAIAGALEKKGYLASYKKVKKGRHVECKLPSGGAGMALTSVKRVSHLSKRSYVKARDIYPVRSGFGVAVLSTSKGILLDAEARKAKVGGEILFEIW</sequence>
<dbReference type="Proteomes" id="UP000176493">
    <property type="component" value="Unassembled WGS sequence"/>
</dbReference>
<reference evidence="7 8" key="1">
    <citation type="journal article" date="2016" name="Nat. Commun.">
        <title>Thousands of microbial genomes shed light on interconnected biogeochemical processes in an aquifer system.</title>
        <authorList>
            <person name="Anantharaman K."/>
            <person name="Brown C.T."/>
            <person name="Hug L.A."/>
            <person name="Sharon I."/>
            <person name="Castelle C.J."/>
            <person name="Probst A.J."/>
            <person name="Thomas B.C."/>
            <person name="Singh A."/>
            <person name="Wilkins M.J."/>
            <person name="Karaoz U."/>
            <person name="Brodie E.L."/>
            <person name="Williams K.H."/>
            <person name="Hubbard S.S."/>
            <person name="Banfield J.F."/>
        </authorList>
    </citation>
    <scope>NUCLEOTIDE SEQUENCE [LARGE SCALE GENOMIC DNA]</scope>
</reference>
<evidence type="ECO:0000256" key="5">
    <source>
        <dbReference type="ARBA" id="ARBA00035525"/>
    </source>
</evidence>
<dbReference type="InterPro" id="IPR047863">
    <property type="entry name" value="Ribosomal_uS8_CS"/>
</dbReference>